<dbReference type="PRINTS" id="PR00719">
    <property type="entry name" value="LMWPTPASE"/>
</dbReference>
<dbReference type="InterPro" id="IPR050438">
    <property type="entry name" value="LMW_PTPase"/>
</dbReference>
<dbReference type="InterPro" id="IPR036196">
    <property type="entry name" value="Ptyr_pPase_sf"/>
</dbReference>
<evidence type="ECO:0000256" key="1">
    <source>
        <dbReference type="ARBA" id="ARBA00011063"/>
    </source>
</evidence>
<dbReference type="InterPro" id="IPR023485">
    <property type="entry name" value="Ptyr_pPase"/>
</dbReference>
<dbReference type="PANTHER" id="PTHR11717:SF7">
    <property type="entry name" value="LOW MOLECULAR WEIGHT PHOSPHOTYROSINE PROTEIN PHOSPHATASE"/>
    <property type="match status" value="1"/>
</dbReference>
<dbReference type="EMBL" id="JBHTBE010000001">
    <property type="protein sequence ID" value="MFC7267568.1"/>
    <property type="molecule type" value="Genomic_DNA"/>
</dbReference>
<dbReference type="SUPFAM" id="SSF52788">
    <property type="entry name" value="Phosphotyrosine protein phosphatases I"/>
    <property type="match status" value="1"/>
</dbReference>
<dbReference type="Gene3D" id="3.40.50.2300">
    <property type="match status" value="1"/>
</dbReference>
<dbReference type="PANTHER" id="PTHR11717">
    <property type="entry name" value="LOW MOLECULAR WEIGHT PROTEIN TYROSINE PHOSPHATASE"/>
    <property type="match status" value="1"/>
</dbReference>
<keyword evidence="4" id="KW-0904">Protein phosphatase</keyword>
<dbReference type="EC" id="3.1.3.48" evidence="2"/>
<dbReference type="RefSeq" id="WP_262872502.1">
    <property type="nucleotide sequence ID" value="NZ_BAABKW010000018.1"/>
</dbReference>
<dbReference type="SMART" id="SM00226">
    <property type="entry name" value="LMWPc"/>
    <property type="match status" value="1"/>
</dbReference>
<gene>
    <name evidence="6" type="ORF">ACFQRL_01200</name>
</gene>
<comment type="caution">
    <text evidence="6">The sequence shown here is derived from an EMBL/GenBank/DDBJ whole genome shotgun (WGS) entry which is preliminary data.</text>
</comment>
<dbReference type="Pfam" id="PF01451">
    <property type="entry name" value="LMWPc"/>
    <property type="match status" value="1"/>
</dbReference>
<evidence type="ECO:0000256" key="4">
    <source>
        <dbReference type="ARBA" id="ARBA00022912"/>
    </source>
</evidence>
<dbReference type="InterPro" id="IPR017867">
    <property type="entry name" value="Tyr_phospatase_low_mol_wt"/>
</dbReference>
<accession>A0ABW2H890</accession>
<feature type="domain" description="Phosphotyrosine protein phosphatase I" evidence="5">
    <location>
        <begin position="2"/>
        <end position="191"/>
    </location>
</feature>
<organism evidence="6 7">
    <name type="scientific">Microbacterium fluvii</name>
    <dbReference type="NCBI Taxonomy" id="415215"/>
    <lineage>
        <taxon>Bacteria</taxon>
        <taxon>Bacillati</taxon>
        <taxon>Actinomycetota</taxon>
        <taxon>Actinomycetes</taxon>
        <taxon>Micrococcales</taxon>
        <taxon>Microbacteriaceae</taxon>
        <taxon>Microbacterium</taxon>
    </lineage>
</organism>
<evidence type="ECO:0000256" key="2">
    <source>
        <dbReference type="ARBA" id="ARBA00013064"/>
    </source>
</evidence>
<name>A0ABW2H890_9MICO</name>
<reference evidence="7" key="1">
    <citation type="journal article" date="2019" name="Int. J. Syst. Evol. Microbiol.">
        <title>The Global Catalogue of Microorganisms (GCM) 10K type strain sequencing project: providing services to taxonomists for standard genome sequencing and annotation.</title>
        <authorList>
            <consortium name="The Broad Institute Genomics Platform"/>
            <consortium name="The Broad Institute Genome Sequencing Center for Infectious Disease"/>
            <person name="Wu L."/>
            <person name="Ma J."/>
        </authorList>
    </citation>
    <scope>NUCLEOTIDE SEQUENCE [LARGE SCALE GENOMIC DNA]</scope>
    <source>
        <strain evidence="7">CGMCC 1.15772</strain>
    </source>
</reference>
<evidence type="ECO:0000259" key="5">
    <source>
        <dbReference type="SMART" id="SM00226"/>
    </source>
</evidence>
<comment type="similarity">
    <text evidence="1">Belongs to the low molecular weight phosphotyrosine protein phosphatase family.</text>
</comment>
<sequence length="215" mass="22824">MFEIITVCTGNICRSPLAELVLRARLRELGAEVTSAGTRGLDSVGMTPEAQDLALARGVSNDEAQAHRSRYLTEQHLHSPDLIIALTREHRRAIAELAPARLRSTFTAREFARLAADVSDDEIAAAADAAGTDPKDRVRAAAALLAGRRGLVLPPADAADDDVIDPYGRSWNTYRLSASQLDPAIDEIVRVVRAAVIPRAAAAAAPESADAAVAD</sequence>
<keyword evidence="3" id="KW-0378">Hydrolase</keyword>
<proteinExistence type="inferred from homology"/>
<evidence type="ECO:0000256" key="3">
    <source>
        <dbReference type="ARBA" id="ARBA00022801"/>
    </source>
</evidence>
<protein>
    <recommendedName>
        <fullName evidence="2">protein-tyrosine-phosphatase</fullName>
        <ecNumber evidence="2">3.1.3.48</ecNumber>
    </recommendedName>
</protein>
<evidence type="ECO:0000313" key="7">
    <source>
        <dbReference type="Proteomes" id="UP001596507"/>
    </source>
</evidence>
<evidence type="ECO:0000313" key="6">
    <source>
        <dbReference type="EMBL" id="MFC7267568.1"/>
    </source>
</evidence>
<dbReference type="Proteomes" id="UP001596507">
    <property type="component" value="Unassembled WGS sequence"/>
</dbReference>
<keyword evidence="7" id="KW-1185">Reference proteome</keyword>